<evidence type="ECO:0000313" key="2">
    <source>
        <dbReference type="Proteomes" id="UP000237968"/>
    </source>
</evidence>
<dbReference type="EMBL" id="PVNK01000171">
    <property type="protein sequence ID" value="PRP95370.1"/>
    <property type="molecule type" value="Genomic_DNA"/>
</dbReference>
<dbReference type="Proteomes" id="UP000237968">
    <property type="component" value="Unassembled WGS sequence"/>
</dbReference>
<keyword evidence="2" id="KW-1185">Reference proteome</keyword>
<dbReference type="RefSeq" id="WP_106393267.1">
    <property type="nucleotide sequence ID" value="NZ_PVNK01000171.1"/>
</dbReference>
<gene>
    <name evidence="1" type="ORF">ENSA5_39550</name>
</gene>
<proteinExistence type="predicted"/>
<sequence length="66" mass="7111">MSVDTFDFSVGDLDTLIAGVQDSIDEGLTVEETVEGLTLTDDQGYALWDGIHSAVNVPNTYTELSE</sequence>
<dbReference type="AlphaFoldDB" id="A0A2S9XRK2"/>
<evidence type="ECO:0000313" key="1">
    <source>
        <dbReference type="EMBL" id="PRP95370.1"/>
    </source>
</evidence>
<protein>
    <submittedName>
        <fullName evidence="1">Uncharacterized protein</fullName>
    </submittedName>
</protein>
<name>A0A2S9XRK2_9BACT</name>
<reference evidence="1 2" key="1">
    <citation type="submission" date="2018-03" db="EMBL/GenBank/DDBJ databases">
        <title>Draft Genome Sequences of the Obligatory Marine Myxobacteria Enhygromyxa salina SWB005.</title>
        <authorList>
            <person name="Poehlein A."/>
            <person name="Moghaddam J.A."/>
            <person name="Harms H."/>
            <person name="Alanjari M."/>
            <person name="Koenig G.M."/>
            <person name="Daniel R."/>
            <person name="Schaeberle T.F."/>
        </authorList>
    </citation>
    <scope>NUCLEOTIDE SEQUENCE [LARGE SCALE GENOMIC DNA]</scope>
    <source>
        <strain evidence="1 2">SWB005</strain>
    </source>
</reference>
<comment type="caution">
    <text evidence="1">The sequence shown here is derived from an EMBL/GenBank/DDBJ whole genome shotgun (WGS) entry which is preliminary data.</text>
</comment>
<accession>A0A2S9XRK2</accession>
<organism evidence="1 2">
    <name type="scientific">Enhygromyxa salina</name>
    <dbReference type="NCBI Taxonomy" id="215803"/>
    <lineage>
        <taxon>Bacteria</taxon>
        <taxon>Pseudomonadati</taxon>
        <taxon>Myxococcota</taxon>
        <taxon>Polyangia</taxon>
        <taxon>Nannocystales</taxon>
        <taxon>Nannocystaceae</taxon>
        <taxon>Enhygromyxa</taxon>
    </lineage>
</organism>